<comment type="caution">
    <text evidence="1">The sequence shown here is derived from an EMBL/GenBank/DDBJ whole genome shotgun (WGS) entry which is preliminary data.</text>
</comment>
<accession>A0ACC0H921</accession>
<evidence type="ECO:0000313" key="2">
    <source>
        <dbReference type="Proteomes" id="UP001060215"/>
    </source>
</evidence>
<organism evidence="1 2">
    <name type="scientific">Camellia lanceoleosa</name>
    <dbReference type="NCBI Taxonomy" id="1840588"/>
    <lineage>
        <taxon>Eukaryota</taxon>
        <taxon>Viridiplantae</taxon>
        <taxon>Streptophyta</taxon>
        <taxon>Embryophyta</taxon>
        <taxon>Tracheophyta</taxon>
        <taxon>Spermatophyta</taxon>
        <taxon>Magnoliopsida</taxon>
        <taxon>eudicotyledons</taxon>
        <taxon>Gunneridae</taxon>
        <taxon>Pentapetalae</taxon>
        <taxon>asterids</taxon>
        <taxon>Ericales</taxon>
        <taxon>Theaceae</taxon>
        <taxon>Camellia</taxon>
    </lineage>
</organism>
<gene>
    <name evidence="1" type="ORF">LOK49_LG06G00609</name>
</gene>
<reference evidence="1 2" key="1">
    <citation type="journal article" date="2022" name="Plant J.">
        <title>Chromosome-level genome of Camellia lanceoleosa provides a valuable resource for understanding genome evolution and self-incompatibility.</title>
        <authorList>
            <person name="Gong W."/>
            <person name="Xiao S."/>
            <person name="Wang L."/>
            <person name="Liao Z."/>
            <person name="Chang Y."/>
            <person name="Mo W."/>
            <person name="Hu G."/>
            <person name="Li W."/>
            <person name="Zhao G."/>
            <person name="Zhu H."/>
            <person name="Hu X."/>
            <person name="Ji K."/>
            <person name="Xiang X."/>
            <person name="Song Q."/>
            <person name="Yuan D."/>
            <person name="Jin S."/>
            <person name="Zhang L."/>
        </authorList>
    </citation>
    <scope>NUCLEOTIDE SEQUENCE [LARGE SCALE GENOMIC DNA]</scope>
    <source>
        <strain evidence="1">SQ_2022a</strain>
    </source>
</reference>
<evidence type="ECO:0000313" key="1">
    <source>
        <dbReference type="EMBL" id="KAI8009454.1"/>
    </source>
</evidence>
<sequence>MVFYFKARAEARDYTIFMGLNKFENEELNKYGFPEDIWFHVDKMSSAHVYVRLHKVIHRKEEMVTVSVDGSVLDRIAKIMSYLHLGSSKKASVVEDSRESPRERQLNKGSSEPHVSRVTPLKREESFWAEERLDGGQNQIRVGLIDKKLNGSKSVSDDHFEKKKENSEVIHPNYPAIGSIPNAIEVEQVAIGWPSRLAAVAGKAINGWVLRRADSFEKLEKRKKKKCIWALELEPL</sequence>
<dbReference type="Proteomes" id="UP001060215">
    <property type="component" value="Chromosome 5"/>
</dbReference>
<proteinExistence type="predicted"/>
<dbReference type="EMBL" id="CM045762">
    <property type="protein sequence ID" value="KAI8009454.1"/>
    <property type="molecule type" value="Genomic_DNA"/>
</dbReference>
<protein>
    <submittedName>
        <fullName evidence="1">Coiled-coil domain-containing protein 25</fullName>
    </submittedName>
</protein>
<name>A0ACC0H921_9ERIC</name>
<keyword evidence="2" id="KW-1185">Reference proteome</keyword>